<dbReference type="WBParaSite" id="ASIM_0000407101-mRNA-1">
    <property type="protein sequence ID" value="ASIM_0000407101-mRNA-1"/>
    <property type="gene ID" value="ASIM_0000407101"/>
</dbReference>
<gene>
    <name evidence="1" type="ORF">ASIM_LOCUS3894</name>
</gene>
<reference evidence="1 2" key="2">
    <citation type="submission" date="2018-11" db="EMBL/GenBank/DDBJ databases">
        <authorList>
            <consortium name="Pathogen Informatics"/>
        </authorList>
    </citation>
    <scope>NUCLEOTIDE SEQUENCE [LARGE SCALE GENOMIC DNA]</scope>
</reference>
<dbReference type="EMBL" id="UYRR01006389">
    <property type="protein sequence ID" value="VDK22560.1"/>
    <property type="molecule type" value="Genomic_DNA"/>
</dbReference>
<protein>
    <submittedName>
        <fullName evidence="3">THUMP domain-containing protein</fullName>
    </submittedName>
</protein>
<dbReference type="OrthoDB" id="539158at2759"/>
<evidence type="ECO:0000313" key="1">
    <source>
        <dbReference type="EMBL" id="VDK22560.1"/>
    </source>
</evidence>
<name>A0A0M3J910_ANISI</name>
<reference evidence="3" key="1">
    <citation type="submission" date="2017-02" db="UniProtKB">
        <authorList>
            <consortium name="WormBaseParasite"/>
        </authorList>
    </citation>
    <scope>IDENTIFICATION</scope>
</reference>
<dbReference type="Proteomes" id="UP000267096">
    <property type="component" value="Unassembled WGS sequence"/>
</dbReference>
<evidence type="ECO:0000313" key="2">
    <source>
        <dbReference type="Proteomes" id="UP000267096"/>
    </source>
</evidence>
<organism evidence="3">
    <name type="scientific">Anisakis simplex</name>
    <name type="common">Herring worm</name>
    <dbReference type="NCBI Taxonomy" id="6269"/>
    <lineage>
        <taxon>Eukaryota</taxon>
        <taxon>Metazoa</taxon>
        <taxon>Ecdysozoa</taxon>
        <taxon>Nematoda</taxon>
        <taxon>Chromadorea</taxon>
        <taxon>Rhabditida</taxon>
        <taxon>Spirurina</taxon>
        <taxon>Ascaridomorpha</taxon>
        <taxon>Ascaridoidea</taxon>
        <taxon>Anisakidae</taxon>
        <taxon>Anisakis</taxon>
        <taxon>Anisakis simplex complex</taxon>
    </lineage>
</organism>
<accession>A0A0M3J910</accession>
<proteinExistence type="predicted"/>
<evidence type="ECO:0000313" key="3">
    <source>
        <dbReference type="WBParaSite" id="ASIM_0000407101-mRNA-1"/>
    </source>
</evidence>
<keyword evidence="2" id="KW-1185">Reference proteome</keyword>
<dbReference type="Gene3D" id="3.30.310.80">
    <property type="entry name" value="Kinase associated domain 1, KA1"/>
    <property type="match status" value="1"/>
</dbReference>
<dbReference type="AlphaFoldDB" id="A0A0M3J910"/>
<sequence length="165" mass="18782">MHCTCLFLSSSNLALYHFTSTNGICISSERCVRVKCVIVLQGPLQLLVRRMTRFCVTVGIDEAMERIIEVCEASGFDAKKRGHNWLTVSDRREMSFMVTIYEMGSHATKKVMVDFRRSRGDGLEFKRAFIALKEKLDLIVCKEGTDWLERLGLVCSQALHQLSVN</sequence>